<dbReference type="OrthoDB" id="9787729at2"/>
<evidence type="ECO:0000313" key="6">
    <source>
        <dbReference type="Proteomes" id="UP000078596"/>
    </source>
</evidence>
<dbReference type="PANTHER" id="PTHR42845:SF1">
    <property type="entry name" value="HYDROGENASE SMALL SUBUNIT"/>
    <property type="match status" value="1"/>
</dbReference>
<evidence type="ECO:0000256" key="1">
    <source>
        <dbReference type="ARBA" id="ARBA00001927"/>
    </source>
</evidence>
<keyword evidence="3" id="KW-0003">3Fe-4S</keyword>
<dbReference type="RefSeq" id="WP_066098289.1">
    <property type="nucleotide sequence ID" value="NZ_CP016027.1"/>
</dbReference>
<dbReference type="Proteomes" id="UP000078596">
    <property type="component" value="Chromosome"/>
</dbReference>
<keyword evidence="3" id="KW-0408">Iron</keyword>
<comment type="cofactor">
    <cofactor evidence="1">
        <name>[3Fe-4S] cluster</name>
        <dbReference type="ChEBI" id="CHEBI:21137"/>
    </cofactor>
</comment>
<dbReference type="SUPFAM" id="SSF56770">
    <property type="entry name" value="HydA/Nqo6-like"/>
    <property type="match status" value="1"/>
</dbReference>
<dbReference type="InterPro" id="IPR051349">
    <property type="entry name" value="Hydrogenase_assoc-protein"/>
</dbReference>
<keyword evidence="2" id="KW-0560">Oxidoreductase</keyword>
<dbReference type="InterPro" id="IPR006137">
    <property type="entry name" value="NADH_UbQ_OxRdtase-like_20kDa"/>
</dbReference>
<dbReference type="AlphaFoldDB" id="A0A191ZEQ7"/>
<evidence type="ECO:0000313" key="5">
    <source>
        <dbReference type="EMBL" id="ANJ66361.1"/>
    </source>
</evidence>
<protein>
    <submittedName>
        <fullName evidence="5">Sulfhydrogenase subunit delta</fullName>
    </submittedName>
</protein>
<dbReference type="KEGG" id="haz:A9404_02275"/>
<dbReference type="InterPro" id="IPR037024">
    <property type="entry name" value="NiFe_Hase_small_N_sf"/>
</dbReference>
<keyword evidence="3" id="KW-0479">Metal-binding</keyword>
<dbReference type="Gene3D" id="3.40.50.700">
    <property type="entry name" value="NADH:ubiquinone oxidoreductase-like, 20kDa subunit"/>
    <property type="match status" value="1"/>
</dbReference>
<reference evidence="5 6" key="1">
    <citation type="submission" date="2016-06" db="EMBL/GenBank/DDBJ databases">
        <title>Insight into the functional genes involving in sulfur oxidation in Pearl River water.</title>
        <authorList>
            <person name="Luo J."/>
            <person name="Tan X."/>
            <person name="Lin W."/>
        </authorList>
    </citation>
    <scope>NUCLEOTIDE SEQUENCE [LARGE SCALE GENOMIC DNA]</scope>
    <source>
        <strain evidence="5 6">LS2</strain>
    </source>
</reference>
<dbReference type="GO" id="GO:0051538">
    <property type="term" value="F:3 iron, 4 sulfur cluster binding"/>
    <property type="evidence" value="ECO:0007669"/>
    <property type="project" value="UniProtKB-KW"/>
</dbReference>
<keyword evidence="6" id="KW-1185">Reference proteome</keyword>
<keyword evidence="3" id="KW-0411">Iron-sulfur</keyword>
<name>A0A191ZEQ7_9GAMM</name>
<sequence length="274" mass="28889">MHGASSRPRVAVHKFSSCDGCQLAFLNLGEPLLVLAETVDILHFAEAGPIDEDAVVDIAFVEGSIATSKDAERLAKIRENSRYVVTIGACATAGGIQALRNLHDAGEWMAGIYAQPEFLDLLPESKPIAAVIKVDLELWGCPVNGAQVLGVTKSLLAGHLPRIDHSAVCMSCKRQNLVCVMVTQGKPCMGPVTQTGCGALCPSMQRDCYACYGPAAQANVSAFSQHLAATGMTPREIGQRFLFINSQASPFADAGKAWFDAAASETQPVSGAGQ</sequence>
<dbReference type="Pfam" id="PF01058">
    <property type="entry name" value="Oxidored_q6"/>
    <property type="match status" value="1"/>
</dbReference>
<dbReference type="GO" id="GO:0016491">
    <property type="term" value="F:oxidoreductase activity"/>
    <property type="evidence" value="ECO:0007669"/>
    <property type="project" value="UniProtKB-KW"/>
</dbReference>
<proteinExistence type="predicted"/>
<evidence type="ECO:0000256" key="3">
    <source>
        <dbReference type="ARBA" id="ARBA00023291"/>
    </source>
</evidence>
<dbReference type="PANTHER" id="PTHR42845">
    <property type="entry name" value="COENZYME F420-REDUCING HYDROGENASE, GAMMA SUBUNIT"/>
    <property type="match status" value="1"/>
</dbReference>
<dbReference type="EMBL" id="CP016027">
    <property type="protein sequence ID" value="ANJ66361.1"/>
    <property type="molecule type" value="Genomic_DNA"/>
</dbReference>
<feature type="domain" description="NADH:ubiquinone oxidoreductase-like 20kDa subunit" evidence="4">
    <location>
        <begin position="18"/>
        <end position="152"/>
    </location>
</feature>
<gene>
    <name evidence="5" type="ORF">A9404_02275</name>
</gene>
<evidence type="ECO:0000259" key="4">
    <source>
        <dbReference type="Pfam" id="PF01058"/>
    </source>
</evidence>
<organism evidence="5 6">
    <name type="scientific">Halothiobacillus diazotrophicus</name>
    <dbReference type="NCBI Taxonomy" id="1860122"/>
    <lineage>
        <taxon>Bacteria</taxon>
        <taxon>Pseudomonadati</taxon>
        <taxon>Pseudomonadota</taxon>
        <taxon>Gammaproteobacteria</taxon>
        <taxon>Chromatiales</taxon>
        <taxon>Halothiobacillaceae</taxon>
        <taxon>Halothiobacillus</taxon>
    </lineage>
</organism>
<accession>A0A191ZEQ7</accession>
<evidence type="ECO:0000256" key="2">
    <source>
        <dbReference type="ARBA" id="ARBA00023002"/>
    </source>
</evidence>
<dbReference type="STRING" id="1860122.A9404_02275"/>